<dbReference type="InterPro" id="IPR003251">
    <property type="entry name" value="Rr_diiron-bd_dom"/>
</dbReference>
<name>A0ABP6NRF4_9ACTN</name>
<dbReference type="PANTHER" id="PTHR33746:SF4">
    <property type="entry name" value="RUBRERYTHRIN"/>
    <property type="match status" value="1"/>
</dbReference>
<dbReference type="Pfam" id="PF02915">
    <property type="entry name" value="Rubrerythrin"/>
    <property type="match status" value="2"/>
</dbReference>
<dbReference type="EMBL" id="BAAAUT010000052">
    <property type="protein sequence ID" value="GAA3156090.1"/>
    <property type="molecule type" value="Genomic_DNA"/>
</dbReference>
<gene>
    <name evidence="3" type="ORF">GCM10010466_53770</name>
</gene>
<dbReference type="Gene3D" id="1.20.1260.10">
    <property type="match status" value="2"/>
</dbReference>
<dbReference type="RefSeq" id="WP_344864216.1">
    <property type="nucleotide sequence ID" value="NZ_BAAAUT010000052.1"/>
</dbReference>
<dbReference type="PANTHER" id="PTHR33746">
    <property type="entry name" value="RUBRERYTHRIN"/>
    <property type="match status" value="1"/>
</dbReference>
<organism evidence="3 4">
    <name type="scientific">Planomonospora alba</name>
    <dbReference type="NCBI Taxonomy" id="161354"/>
    <lineage>
        <taxon>Bacteria</taxon>
        <taxon>Bacillati</taxon>
        <taxon>Actinomycetota</taxon>
        <taxon>Actinomycetes</taxon>
        <taxon>Streptosporangiales</taxon>
        <taxon>Streptosporangiaceae</taxon>
        <taxon>Planomonospora</taxon>
    </lineage>
</organism>
<dbReference type="InterPro" id="IPR052753">
    <property type="entry name" value="Rbr2/Nigerythrin"/>
</dbReference>
<protein>
    <recommendedName>
        <fullName evidence="2">Ferritin-like diiron domain-containing protein</fullName>
    </recommendedName>
</protein>
<evidence type="ECO:0000313" key="3">
    <source>
        <dbReference type="EMBL" id="GAA3156090.1"/>
    </source>
</evidence>
<dbReference type="Proteomes" id="UP001500320">
    <property type="component" value="Unassembled WGS sequence"/>
</dbReference>
<proteinExistence type="predicted"/>
<comment type="caution">
    <text evidence="3">The sequence shown here is derived from an EMBL/GenBank/DDBJ whole genome shotgun (WGS) entry which is preliminary data.</text>
</comment>
<dbReference type="PROSITE" id="PS50905">
    <property type="entry name" value="FERRITIN_LIKE"/>
    <property type="match status" value="2"/>
</dbReference>
<dbReference type="InterPro" id="IPR009040">
    <property type="entry name" value="Ferritin-like_diiron"/>
</dbReference>
<dbReference type="InterPro" id="IPR009078">
    <property type="entry name" value="Ferritin-like_SF"/>
</dbReference>
<sequence>MAALLTAVAAGAPVGAAGEVPGAAAAGGRIDPETRRDALAAMRGEAYAHAAYLAYAVQAGREGLPRVRELYEDVAGTELREHFTEQAELVGMVGDDAANLRDAMAGESYEAATMYRRFATEAKTDGDFAAANRFSEIAKDESAHHDAFARALRAVTDPSSGATVPAGRTAESKGIPAGPPRADKARTLRNLRTAMEGEAFAHAMYTLYAERARASGQPALARLFERTARVELAEHFAEEGRLAGLVRDTRTNLCTAISGETREGTETYPGYARRAAEAGDRAAARRFEEVAADELGHARRFRDALAALGGTCPGSG</sequence>
<feature type="domain" description="Ferritin-like diiron" evidence="2">
    <location>
        <begin position="181"/>
        <end position="312"/>
    </location>
</feature>
<keyword evidence="4" id="KW-1185">Reference proteome</keyword>
<dbReference type="SUPFAM" id="SSF47240">
    <property type="entry name" value="Ferritin-like"/>
    <property type="match status" value="2"/>
</dbReference>
<evidence type="ECO:0000313" key="4">
    <source>
        <dbReference type="Proteomes" id="UP001500320"/>
    </source>
</evidence>
<dbReference type="InterPro" id="IPR012347">
    <property type="entry name" value="Ferritin-like"/>
</dbReference>
<evidence type="ECO:0000256" key="1">
    <source>
        <dbReference type="SAM" id="MobiDB-lite"/>
    </source>
</evidence>
<evidence type="ECO:0000259" key="2">
    <source>
        <dbReference type="PROSITE" id="PS50905"/>
    </source>
</evidence>
<feature type="region of interest" description="Disordered" evidence="1">
    <location>
        <begin position="159"/>
        <end position="181"/>
    </location>
</feature>
<accession>A0ABP6NRF4</accession>
<feature type="domain" description="Ferritin-like diiron" evidence="2">
    <location>
        <begin position="28"/>
        <end position="159"/>
    </location>
</feature>
<reference evidence="4" key="1">
    <citation type="journal article" date="2019" name="Int. J. Syst. Evol. Microbiol.">
        <title>The Global Catalogue of Microorganisms (GCM) 10K type strain sequencing project: providing services to taxonomists for standard genome sequencing and annotation.</title>
        <authorList>
            <consortium name="The Broad Institute Genomics Platform"/>
            <consortium name="The Broad Institute Genome Sequencing Center for Infectious Disease"/>
            <person name="Wu L."/>
            <person name="Ma J."/>
        </authorList>
    </citation>
    <scope>NUCLEOTIDE SEQUENCE [LARGE SCALE GENOMIC DNA]</scope>
    <source>
        <strain evidence="4">JCM 9373</strain>
    </source>
</reference>